<sequence length="69" mass="7002">MVMNMATAVVLAILIVCVCLSVRLMMKKGMCGEKEMCGSCSGHCGGGCSATARIDKMVADADAAVASAK</sequence>
<protein>
    <recommendedName>
        <fullName evidence="3">FeoB-associated Cys-rich membrane protein</fullName>
    </recommendedName>
</protein>
<accession>A0A3N0IHY7</accession>
<name>A0A3N0IHY7_9ACTN</name>
<gene>
    <name evidence="1" type="ORF">DMP05_02360</name>
</gene>
<dbReference type="Proteomes" id="UP000271472">
    <property type="component" value="Unassembled WGS sequence"/>
</dbReference>
<organism evidence="1 2">
    <name type="scientific">Slackia isoflavoniconvertens</name>
    <dbReference type="NCBI Taxonomy" id="572010"/>
    <lineage>
        <taxon>Bacteria</taxon>
        <taxon>Bacillati</taxon>
        <taxon>Actinomycetota</taxon>
        <taxon>Coriobacteriia</taxon>
        <taxon>Eggerthellales</taxon>
        <taxon>Eggerthellaceae</taxon>
        <taxon>Slackia</taxon>
    </lineage>
</organism>
<evidence type="ECO:0000313" key="2">
    <source>
        <dbReference type="Proteomes" id="UP000271472"/>
    </source>
</evidence>
<dbReference type="EMBL" id="QIBZ01000003">
    <property type="protein sequence ID" value="RNM36635.1"/>
    <property type="molecule type" value="Genomic_DNA"/>
</dbReference>
<keyword evidence="2" id="KW-1185">Reference proteome</keyword>
<reference evidence="2" key="1">
    <citation type="submission" date="2018-05" db="EMBL/GenBank/DDBJ databases">
        <title>Genome Sequencing of selected type strains of the family Eggerthellaceae.</title>
        <authorList>
            <person name="Danylec N."/>
            <person name="Stoll D.A."/>
            <person name="Doetsch A."/>
            <person name="Huch M."/>
        </authorList>
    </citation>
    <scope>NUCLEOTIDE SEQUENCE [LARGE SCALE GENOMIC DNA]</scope>
    <source>
        <strain evidence="2">DSM 22006</strain>
    </source>
</reference>
<evidence type="ECO:0000313" key="1">
    <source>
        <dbReference type="EMBL" id="RNM36635.1"/>
    </source>
</evidence>
<evidence type="ECO:0008006" key="3">
    <source>
        <dbReference type="Google" id="ProtNLM"/>
    </source>
</evidence>
<dbReference type="AlphaFoldDB" id="A0A3N0IHY7"/>
<proteinExistence type="predicted"/>
<dbReference type="GeneID" id="98662940"/>
<dbReference type="RefSeq" id="WP_123218982.1">
    <property type="nucleotide sequence ID" value="NZ_JACHYQ010000002.1"/>
</dbReference>
<comment type="caution">
    <text evidence="1">The sequence shown here is derived from an EMBL/GenBank/DDBJ whole genome shotgun (WGS) entry which is preliminary data.</text>
</comment>